<dbReference type="EMBL" id="PVYX01000002">
    <property type="protein sequence ID" value="PRX53856.1"/>
    <property type="molecule type" value="Genomic_DNA"/>
</dbReference>
<evidence type="ECO:0000313" key="5">
    <source>
        <dbReference type="Proteomes" id="UP000237640"/>
    </source>
</evidence>
<feature type="signal peptide" evidence="1">
    <location>
        <begin position="1"/>
        <end position="22"/>
    </location>
</feature>
<dbReference type="SUPFAM" id="SSF48239">
    <property type="entry name" value="Terpenoid cyclases/Protein prenyltransferases"/>
    <property type="match status" value="1"/>
</dbReference>
<dbReference type="OrthoDB" id="2339489at2"/>
<feature type="domain" description="Broad-specificity ulvan lyase C-terminal" evidence="3">
    <location>
        <begin position="382"/>
        <end position="622"/>
    </location>
</feature>
<comment type="caution">
    <text evidence="4">The sequence shown here is derived from an EMBL/GenBank/DDBJ whole genome shotgun (WGS) entry which is preliminary data.</text>
</comment>
<proteinExistence type="predicted"/>
<feature type="chain" id="PRO_5015580500" description="Heparinase II/III-like protein" evidence="1">
    <location>
        <begin position="23"/>
        <end position="629"/>
    </location>
</feature>
<feature type="domain" description="Broad-specificity ulvan lyase N-terminal" evidence="2">
    <location>
        <begin position="36"/>
        <end position="367"/>
    </location>
</feature>
<evidence type="ECO:0008006" key="6">
    <source>
        <dbReference type="Google" id="ProtNLM"/>
    </source>
</evidence>
<sequence>MIDRIMTALVLMAFSFMGIAQQFNTEAEKEYFKTLANLSQALLKQQNTDKSSLEYGGLLDPENNIYYTRAAEALYPFVIMYEHTGERKYRKAAIDLGNWLITKQEKAGQWIENPWEWDGTTADQLLMMAAAYPKLKKYLSKKERGIWEISMRKAGMYLVEKMSPDYASINYVPTSACTLAMLWQNVAREDIFLNKARTLAWQTIAKMDEDQFIHGEAARVHGVKYGVDLSYQMDMSLWGLTLYARITGDKAAEDYARKSLAKVIHFVYPNGVIDGSWGARSYKWTGYGTKTADGSQVLFSLFADEDPAYQTAALKNLEYLRSSIKNGLVGYGRDVWAFASKTGQPNLYPTFARAKNLAMALEFGRHQKGESKPFPGQQGDWVKYFPTIKVATLRKGPWMATVSAYDYHDYTSWGGDKYRHFPRGGAMLNAYADGFGILHAASQTKYVRGEEIHMPPMKDSIVPLTPRIEFRNENGYFTNLYDNKSNITIEEENESVQISTSGELSDSNFLPGGVAYHYDYDISENTLIKHVSIRYHDRKPDVQIVEPIILSEGVSLTRIDARTVRITSSEKSILFKVLKGNVELVVGENKDNNWFPFPGLYANPITLKITTPVEGFKEEISFSYSFEKG</sequence>
<dbReference type="InterPro" id="IPR008930">
    <property type="entry name" value="Terpenoid_cyclase/PrenylTrfase"/>
</dbReference>
<evidence type="ECO:0000259" key="2">
    <source>
        <dbReference type="Pfam" id="PF25840"/>
    </source>
</evidence>
<keyword evidence="5" id="KW-1185">Reference proteome</keyword>
<accession>A0A2T0M8I5</accession>
<evidence type="ECO:0000256" key="1">
    <source>
        <dbReference type="SAM" id="SignalP"/>
    </source>
</evidence>
<dbReference type="AlphaFoldDB" id="A0A2T0M8I5"/>
<name>A0A2T0M8I5_9FLAO</name>
<dbReference type="Proteomes" id="UP000237640">
    <property type="component" value="Unassembled WGS sequence"/>
</dbReference>
<dbReference type="Pfam" id="PF25840">
    <property type="entry name" value="Ulvan_lyase_N"/>
    <property type="match status" value="1"/>
</dbReference>
<dbReference type="Pfam" id="PF25841">
    <property type="entry name" value="Ulvan_lyase_C"/>
    <property type="match status" value="1"/>
</dbReference>
<reference evidence="4 5" key="1">
    <citation type="submission" date="2018-03" db="EMBL/GenBank/DDBJ databases">
        <title>Genomic Encyclopedia of Archaeal and Bacterial Type Strains, Phase II (KMG-II): from individual species to whole genera.</title>
        <authorList>
            <person name="Goeker M."/>
        </authorList>
    </citation>
    <scope>NUCLEOTIDE SEQUENCE [LARGE SCALE GENOMIC DNA]</scope>
    <source>
        <strain evidence="4 5">DSM 25027</strain>
    </source>
</reference>
<dbReference type="InterPro" id="IPR058908">
    <property type="entry name" value="P29_C"/>
</dbReference>
<keyword evidence="1" id="KW-0732">Signal</keyword>
<gene>
    <name evidence="4" type="ORF">CLV81_2244</name>
</gene>
<protein>
    <recommendedName>
        <fullName evidence="6">Heparinase II/III-like protein</fullName>
    </recommendedName>
</protein>
<dbReference type="RefSeq" id="WP_146129884.1">
    <property type="nucleotide sequence ID" value="NZ_PVYX01000002.1"/>
</dbReference>
<evidence type="ECO:0000313" key="4">
    <source>
        <dbReference type="EMBL" id="PRX53856.1"/>
    </source>
</evidence>
<dbReference type="InterPro" id="IPR058907">
    <property type="entry name" value="P29_N"/>
</dbReference>
<evidence type="ECO:0000259" key="3">
    <source>
        <dbReference type="Pfam" id="PF25841"/>
    </source>
</evidence>
<organism evidence="4 5">
    <name type="scientific">Flagellimonas meridianipacifica</name>
    <dbReference type="NCBI Taxonomy" id="1080225"/>
    <lineage>
        <taxon>Bacteria</taxon>
        <taxon>Pseudomonadati</taxon>
        <taxon>Bacteroidota</taxon>
        <taxon>Flavobacteriia</taxon>
        <taxon>Flavobacteriales</taxon>
        <taxon>Flavobacteriaceae</taxon>
        <taxon>Flagellimonas</taxon>
    </lineage>
</organism>